<evidence type="ECO:0000313" key="1">
    <source>
        <dbReference type="EMBL" id="JAH08546.1"/>
    </source>
</evidence>
<dbReference type="EMBL" id="GBXM01100031">
    <property type="protein sequence ID" value="JAH08546.1"/>
    <property type="molecule type" value="Transcribed_RNA"/>
</dbReference>
<reference evidence="1" key="2">
    <citation type="journal article" date="2015" name="Fish Shellfish Immunol.">
        <title>Early steps in the European eel (Anguilla anguilla)-Vibrio vulnificus interaction in the gills: Role of the RtxA13 toxin.</title>
        <authorList>
            <person name="Callol A."/>
            <person name="Pajuelo D."/>
            <person name="Ebbesson L."/>
            <person name="Teles M."/>
            <person name="MacKenzie S."/>
            <person name="Amaro C."/>
        </authorList>
    </citation>
    <scope>NUCLEOTIDE SEQUENCE</scope>
</reference>
<protein>
    <submittedName>
        <fullName evidence="1">Uncharacterized protein</fullName>
    </submittedName>
</protein>
<organism evidence="1">
    <name type="scientific">Anguilla anguilla</name>
    <name type="common">European freshwater eel</name>
    <name type="synonym">Muraena anguilla</name>
    <dbReference type="NCBI Taxonomy" id="7936"/>
    <lineage>
        <taxon>Eukaryota</taxon>
        <taxon>Metazoa</taxon>
        <taxon>Chordata</taxon>
        <taxon>Craniata</taxon>
        <taxon>Vertebrata</taxon>
        <taxon>Euteleostomi</taxon>
        <taxon>Actinopterygii</taxon>
        <taxon>Neopterygii</taxon>
        <taxon>Teleostei</taxon>
        <taxon>Anguilliformes</taxon>
        <taxon>Anguillidae</taxon>
        <taxon>Anguilla</taxon>
    </lineage>
</organism>
<dbReference type="AlphaFoldDB" id="A0A0E9PVA1"/>
<name>A0A0E9PVA1_ANGAN</name>
<reference evidence="1" key="1">
    <citation type="submission" date="2014-11" db="EMBL/GenBank/DDBJ databases">
        <authorList>
            <person name="Amaro Gonzalez C."/>
        </authorList>
    </citation>
    <scope>NUCLEOTIDE SEQUENCE</scope>
</reference>
<accession>A0A0E9PVA1</accession>
<sequence length="32" mass="3526">MCVCLGRVCIGRPSSTDDPYNFSDFPCLTLKS</sequence>
<proteinExistence type="predicted"/>